<keyword evidence="9" id="KW-0234">DNA repair</keyword>
<feature type="domain" description="VWFA" evidence="13">
    <location>
        <begin position="128"/>
        <end position="307"/>
    </location>
</feature>
<dbReference type="PROSITE" id="PS00028">
    <property type="entry name" value="ZINC_FINGER_C2H2_1"/>
    <property type="match status" value="1"/>
</dbReference>
<feature type="compositionally biased region" description="Basic residues" evidence="12">
    <location>
        <begin position="56"/>
        <end position="66"/>
    </location>
</feature>
<dbReference type="NCBIfam" id="TIGR00622">
    <property type="entry name" value="ssl1"/>
    <property type="match status" value="1"/>
</dbReference>
<evidence type="ECO:0000256" key="9">
    <source>
        <dbReference type="ARBA" id="ARBA00023204"/>
    </source>
</evidence>
<evidence type="ECO:0000256" key="3">
    <source>
        <dbReference type="ARBA" id="ARBA00022723"/>
    </source>
</evidence>
<dbReference type="Gene3D" id="3.40.50.410">
    <property type="entry name" value="von Willebrand factor, type A domain"/>
    <property type="match status" value="1"/>
</dbReference>
<dbReference type="Pfam" id="PF07975">
    <property type="entry name" value="C1_4"/>
    <property type="match status" value="1"/>
</dbReference>
<dbReference type="Pfam" id="PF04056">
    <property type="entry name" value="Ssl1"/>
    <property type="match status" value="1"/>
</dbReference>
<keyword evidence="3 11" id="KW-0479">Metal-binding</keyword>
<dbReference type="InterPro" id="IPR004595">
    <property type="entry name" value="TFIIH_C1-like_dom"/>
</dbReference>
<evidence type="ECO:0000256" key="4">
    <source>
        <dbReference type="ARBA" id="ARBA00022763"/>
    </source>
</evidence>
<dbReference type="InterPro" id="IPR046349">
    <property type="entry name" value="C1-like_sf"/>
</dbReference>
<keyword evidence="5" id="KW-0863">Zinc-finger</keyword>
<evidence type="ECO:0000256" key="10">
    <source>
        <dbReference type="ARBA" id="ARBA00023242"/>
    </source>
</evidence>
<dbReference type="SUPFAM" id="SSF53300">
    <property type="entry name" value="vWA-like"/>
    <property type="match status" value="1"/>
</dbReference>
<dbReference type="PANTHER" id="PTHR12695">
    <property type="entry name" value="GENERAL TRANSCRIPTION FACTOR IIH SUBUNIT 2"/>
    <property type="match status" value="1"/>
</dbReference>
<evidence type="ECO:0000256" key="7">
    <source>
        <dbReference type="ARBA" id="ARBA00023015"/>
    </source>
</evidence>
<dbReference type="SUPFAM" id="SSF57889">
    <property type="entry name" value="Cysteine-rich domain"/>
    <property type="match status" value="1"/>
</dbReference>
<accession>A0ABN8WGH2</accession>
<dbReference type="PANTHER" id="PTHR12695:SF2">
    <property type="entry name" value="GENERAL TRANSCRIPTION FACTOR IIH SUBUNIT 2-RELATED"/>
    <property type="match status" value="1"/>
</dbReference>
<dbReference type="SMART" id="SM01047">
    <property type="entry name" value="C1_4"/>
    <property type="match status" value="1"/>
</dbReference>
<dbReference type="InterPro" id="IPR036465">
    <property type="entry name" value="vWFA_dom_sf"/>
</dbReference>
<proteinExistence type="inferred from homology"/>
<dbReference type="PROSITE" id="PS50234">
    <property type="entry name" value="VWFA"/>
    <property type="match status" value="1"/>
</dbReference>
<dbReference type="InterPro" id="IPR012170">
    <property type="entry name" value="TFIIH_SSL1/p44"/>
</dbReference>
<keyword evidence="6 11" id="KW-0862">Zinc</keyword>
<dbReference type="PIRSF" id="PIRSF015919">
    <property type="entry name" value="TFIIH_SSL1"/>
    <property type="match status" value="1"/>
</dbReference>
<keyword evidence="8 11" id="KW-0804">Transcription</keyword>
<evidence type="ECO:0000313" key="15">
    <source>
        <dbReference type="Proteomes" id="UP001162085"/>
    </source>
</evidence>
<dbReference type="InterPro" id="IPR007198">
    <property type="entry name" value="Ssl1-like"/>
</dbReference>
<dbReference type="InterPro" id="IPR013083">
    <property type="entry name" value="Znf_RING/FYVE/PHD"/>
</dbReference>
<evidence type="ECO:0000256" key="12">
    <source>
        <dbReference type="SAM" id="MobiDB-lite"/>
    </source>
</evidence>
<keyword evidence="10 11" id="KW-0539">Nucleus</keyword>
<sequence length="464" mass="52390">MAPVVVSESEEDEDKVAVSRRSKRQVNFDGGGSERLGQQQQQQQQQRSTHRDRDRHAQRKKKKRLSNRNLQGASGGYAWEDEIKRSWDLVKVDDEGDMASLVASIVEARKKRTAKKNITPYQRGIIRSLILTLDCSEAMLEKDLRPSRHAMIIQYAIDFVHEFFDQNPISQVGIIIMRNGLAHLVSQVSGNPQGHIDALKAIRKQEPKGNPSLQNALEMARGLLLPVPAHCTREVLIVFGSLSTTDPGDIHQTIDSLVDEKIRVKVLGLSAQVAICKELCKATNYGDESFYKILLDETHLKELFNEAITPLPVNKINKGFTLVKMGFPTRIFEDTPTFCSCHSKLVYGGYFCPNCHSKVCSLPTVCPCCDLMLILSTHLARSYHHLMPLKTFTEVPTTETFRSEDCFSCQSRFPILKNHKTGNLLTSSRYRCEDCRQEFCVDCDVFIHEILHNCPGCESKPVIT</sequence>
<comment type="subcellular location">
    <subcellularLocation>
        <location evidence="1 11">Nucleus</location>
    </subcellularLocation>
</comment>
<comment type="similarity">
    <text evidence="2 11">Belongs to the GTF2H2 family.</text>
</comment>
<evidence type="ECO:0000256" key="8">
    <source>
        <dbReference type="ARBA" id="ARBA00023163"/>
    </source>
</evidence>
<comment type="function">
    <text evidence="11">Component of the general transcription and DNA repair factor IIH (TFIIH) core complex, which is involved in general and transcription-coupled nucleotide excision repair (NER) of damaged DNA and, when complexed to TFIIK, in RNA transcription by RNA polymerase II.</text>
</comment>
<dbReference type="EMBL" id="OX365939">
    <property type="protein sequence ID" value="CAI4047224.1"/>
    <property type="molecule type" value="Genomic_DNA"/>
</dbReference>
<evidence type="ECO:0000256" key="11">
    <source>
        <dbReference type="PIRNR" id="PIRNR015919"/>
    </source>
</evidence>
<protein>
    <recommendedName>
        <fullName evidence="11">General transcription and DNA repair factor IIH</fullName>
    </recommendedName>
</protein>
<dbReference type="SMART" id="SM00327">
    <property type="entry name" value="VWA"/>
    <property type="match status" value="1"/>
</dbReference>
<evidence type="ECO:0000256" key="2">
    <source>
        <dbReference type="ARBA" id="ARBA00006092"/>
    </source>
</evidence>
<name>A0ABN8WGH2_SACUV</name>
<evidence type="ECO:0000256" key="1">
    <source>
        <dbReference type="ARBA" id="ARBA00004123"/>
    </source>
</evidence>
<evidence type="ECO:0000259" key="13">
    <source>
        <dbReference type="PROSITE" id="PS50234"/>
    </source>
</evidence>
<evidence type="ECO:0000313" key="14">
    <source>
        <dbReference type="EMBL" id="CAI4047224.1"/>
    </source>
</evidence>
<feature type="region of interest" description="Disordered" evidence="12">
    <location>
        <begin position="1"/>
        <end position="73"/>
    </location>
</feature>
<organism evidence="14 15">
    <name type="scientific">Saccharomyces uvarum</name>
    <name type="common">Yeast</name>
    <name type="synonym">Saccharomyces bayanus var. uvarum</name>
    <dbReference type="NCBI Taxonomy" id="230603"/>
    <lineage>
        <taxon>Eukaryota</taxon>
        <taxon>Fungi</taxon>
        <taxon>Dikarya</taxon>
        <taxon>Ascomycota</taxon>
        <taxon>Saccharomycotina</taxon>
        <taxon>Saccharomycetes</taxon>
        <taxon>Saccharomycetales</taxon>
        <taxon>Saccharomycetaceae</taxon>
        <taxon>Saccharomyces</taxon>
    </lineage>
</organism>
<dbReference type="CDD" id="cd01453">
    <property type="entry name" value="vWA_transcription_factor_IIH_type"/>
    <property type="match status" value="1"/>
</dbReference>
<keyword evidence="7 11" id="KW-0805">Transcription regulation</keyword>
<evidence type="ECO:0000256" key="6">
    <source>
        <dbReference type="ARBA" id="ARBA00022833"/>
    </source>
</evidence>
<dbReference type="Gene3D" id="3.30.40.10">
    <property type="entry name" value="Zinc/RING finger domain, C3HC4 (zinc finger)"/>
    <property type="match status" value="1"/>
</dbReference>
<keyword evidence="4" id="KW-0227">DNA damage</keyword>
<dbReference type="InterPro" id="IPR002035">
    <property type="entry name" value="VWF_A"/>
</dbReference>
<dbReference type="Proteomes" id="UP001162085">
    <property type="component" value="Chromosome 12"/>
</dbReference>
<reference evidence="14" key="1">
    <citation type="submission" date="2022-10" db="EMBL/GenBank/DDBJ databases">
        <authorList>
            <person name="Byrne P K."/>
        </authorList>
    </citation>
    <scope>NUCLEOTIDE SEQUENCE</scope>
    <source>
        <strain evidence="14">ZP964</strain>
    </source>
</reference>
<evidence type="ECO:0000256" key="5">
    <source>
        <dbReference type="ARBA" id="ARBA00022771"/>
    </source>
</evidence>
<dbReference type="InterPro" id="IPR013087">
    <property type="entry name" value="Znf_C2H2_type"/>
</dbReference>
<gene>
    <name evidence="14" type="primary">SUVZ12G0610</name>
    <name evidence="14" type="ORF">SUVZ_12G0610</name>
</gene>
<keyword evidence="15" id="KW-1185">Reference proteome</keyword>